<dbReference type="Proteomes" id="UP001165042">
    <property type="component" value="Unassembled WGS sequence"/>
</dbReference>
<evidence type="ECO:0000256" key="1">
    <source>
        <dbReference type="ARBA" id="ARBA00004651"/>
    </source>
</evidence>
<keyword evidence="10" id="KW-1185">Reference proteome</keyword>
<dbReference type="Pfam" id="PF07690">
    <property type="entry name" value="MFS_1"/>
    <property type="match status" value="1"/>
</dbReference>
<evidence type="ECO:0000256" key="4">
    <source>
        <dbReference type="ARBA" id="ARBA00022692"/>
    </source>
</evidence>
<comment type="subcellular location">
    <subcellularLocation>
        <location evidence="1">Cell membrane</location>
        <topology evidence="1">Multi-pass membrane protein</topology>
    </subcellularLocation>
</comment>
<dbReference type="Gene3D" id="1.20.1720.10">
    <property type="entry name" value="Multidrug resistance protein D"/>
    <property type="match status" value="1"/>
</dbReference>
<dbReference type="PROSITE" id="PS00216">
    <property type="entry name" value="SUGAR_TRANSPORT_1"/>
    <property type="match status" value="1"/>
</dbReference>
<feature type="transmembrane region" description="Helical" evidence="7">
    <location>
        <begin position="92"/>
        <end position="111"/>
    </location>
</feature>
<feature type="transmembrane region" description="Helical" evidence="7">
    <location>
        <begin position="212"/>
        <end position="232"/>
    </location>
</feature>
<feature type="transmembrane region" description="Helical" evidence="7">
    <location>
        <begin position="406"/>
        <end position="431"/>
    </location>
</feature>
<dbReference type="SUPFAM" id="SSF103473">
    <property type="entry name" value="MFS general substrate transporter"/>
    <property type="match status" value="1"/>
</dbReference>
<reference evidence="9" key="1">
    <citation type="submission" date="2023-02" db="EMBL/GenBank/DDBJ databases">
        <title>Actinokineospora globicatena NBRC 15670.</title>
        <authorList>
            <person name="Ichikawa N."/>
            <person name="Sato H."/>
            <person name="Tonouchi N."/>
        </authorList>
    </citation>
    <scope>NUCLEOTIDE SEQUENCE</scope>
    <source>
        <strain evidence="9">NBRC 15670</strain>
    </source>
</reference>
<accession>A0A9W6QMI2</accession>
<protein>
    <submittedName>
        <fullName evidence="9">MFS transporter</fullName>
    </submittedName>
</protein>
<dbReference type="InterPro" id="IPR020846">
    <property type="entry name" value="MFS_dom"/>
</dbReference>
<dbReference type="PANTHER" id="PTHR42718">
    <property type="entry name" value="MAJOR FACILITATOR SUPERFAMILY MULTIDRUG TRANSPORTER MFSC"/>
    <property type="match status" value="1"/>
</dbReference>
<feature type="transmembrane region" description="Helical" evidence="7">
    <location>
        <begin position="317"/>
        <end position="338"/>
    </location>
</feature>
<feature type="transmembrane region" description="Helical" evidence="7">
    <location>
        <begin position="345"/>
        <end position="364"/>
    </location>
</feature>
<evidence type="ECO:0000259" key="8">
    <source>
        <dbReference type="PROSITE" id="PS50850"/>
    </source>
</evidence>
<dbReference type="CDD" id="cd17321">
    <property type="entry name" value="MFS_MMR_MDR_like"/>
    <property type="match status" value="1"/>
</dbReference>
<dbReference type="InterPro" id="IPR011701">
    <property type="entry name" value="MFS"/>
</dbReference>
<evidence type="ECO:0000256" key="5">
    <source>
        <dbReference type="ARBA" id="ARBA00022989"/>
    </source>
</evidence>
<organism evidence="9 10">
    <name type="scientific">Actinokineospora globicatena</name>
    <dbReference type="NCBI Taxonomy" id="103729"/>
    <lineage>
        <taxon>Bacteria</taxon>
        <taxon>Bacillati</taxon>
        <taxon>Actinomycetota</taxon>
        <taxon>Actinomycetes</taxon>
        <taxon>Pseudonocardiales</taxon>
        <taxon>Pseudonocardiaceae</taxon>
        <taxon>Actinokineospora</taxon>
    </lineage>
</organism>
<dbReference type="PROSITE" id="PS50850">
    <property type="entry name" value="MFS"/>
    <property type="match status" value="1"/>
</dbReference>
<feature type="transmembrane region" description="Helical" evidence="7">
    <location>
        <begin position="451"/>
        <end position="470"/>
    </location>
</feature>
<name>A0A9W6QMI2_9PSEU</name>
<feature type="transmembrane region" description="Helical" evidence="7">
    <location>
        <begin position="61"/>
        <end position="80"/>
    </location>
</feature>
<dbReference type="AlphaFoldDB" id="A0A9W6QMI2"/>
<feature type="transmembrane region" description="Helical" evidence="7">
    <location>
        <begin position="152"/>
        <end position="174"/>
    </location>
</feature>
<keyword evidence="6 7" id="KW-0472">Membrane</keyword>
<sequence length="477" mass="49629">MVDPKSEVTEPKATDGEKWSGKLWATLIVLCSAMFLDALDNAMVGIAVPPIQQELGMSTSSVQWVVSAYVLGFGGFLLLGGRMADLVGRRKVFLVAVAIFGIASLIGGLATDGFLVIAARFVMGVAAAFTAPAGLAIILTQFPEGSARNKAVAIYTACGAFGFSLGLVAGGLLTEIGWRWTFLLPVPIALAILVGASVLVRKDEAATGKRHYDIPGAISVTGAMLLLVFTIVRAPEVGWVSAQTLLQFAGVIVLVVAFVLIERNTANPLIRLGFLRNGGLIGAALTAAAILGTYMSFQFIGSLYLQDTRGWSPLEMALAFLPCGILIAIIAPRAGGLLGKFGPKWMMFAGFVAYTLAYISFLRIDTDSSYVAVLLPTMLLIGVAFPLSFTGSYVQATSGVADSEQGLAAGVLQTGYQVGAALLLAVVTATMAAGQGGAGATNTIDSYHNGMYVITGVSALTLLATLVSALRKKRADA</sequence>
<comment type="caution">
    <text evidence="9">The sequence shown here is derived from an EMBL/GenBank/DDBJ whole genome shotgun (WGS) entry which is preliminary data.</text>
</comment>
<feature type="transmembrane region" description="Helical" evidence="7">
    <location>
        <begin position="370"/>
        <end position="394"/>
    </location>
</feature>
<evidence type="ECO:0000256" key="7">
    <source>
        <dbReference type="SAM" id="Phobius"/>
    </source>
</evidence>
<evidence type="ECO:0000313" key="10">
    <source>
        <dbReference type="Proteomes" id="UP001165042"/>
    </source>
</evidence>
<dbReference type="EMBL" id="BSSD01000002">
    <property type="protein sequence ID" value="GLW91224.1"/>
    <property type="molecule type" value="Genomic_DNA"/>
</dbReference>
<evidence type="ECO:0000256" key="2">
    <source>
        <dbReference type="ARBA" id="ARBA00022448"/>
    </source>
</evidence>
<evidence type="ECO:0000256" key="6">
    <source>
        <dbReference type="ARBA" id="ARBA00023136"/>
    </source>
</evidence>
<proteinExistence type="predicted"/>
<dbReference type="PANTHER" id="PTHR42718:SF46">
    <property type="entry name" value="BLR6921 PROTEIN"/>
    <property type="match status" value="1"/>
</dbReference>
<keyword evidence="2" id="KW-0813">Transport</keyword>
<keyword evidence="4 7" id="KW-0812">Transmembrane</keyword>
<gene>
    <name evidence="9" type="ORF">Aglo03_20400</name>
</gene>
<feature type="domain" description="Major facilitator superfamily (MFS) profile" evidence="8">
    <location>
        <begin position="26"/>
        <end position="473"/>
    </location>
</feature>
<feature type="transmembrane region" description="Helical" evidence="7">
    <location>
        <begin position="180"/>
        <end position="200"/>
    </location>
</feature>
<feature type="transmembrane region" description="Helical" evidence="7">
    <location>
        <begin position="273"/>
        <end position="297"/>
    </location>
</feature>
<keyword evidence="3" id="KW-1003">Cell membrane</keyword>
<evidence type="ECO:0000256" key="3">
    <source>
        <dbReference type="ARBA" id="ARBA00022475"/>
    </source>
</evidence>
<feature type="transmembrane region" description="Helical" evidence="7">
    <location>
        <begin position="117"/>
        <end position="140"/>
    </location>
</feature>
<feature type="transmembrane region" description="Helical" evidence="7">
    <location>
        <begin position="23"/>
        <end position="49"/>
    </location>
</feature>
<dbReference type="InterPro" id="IPR005829">
    <property type="entry name" value="Sugar_transporter_CS"/>
</dbReference>
<feature type="transmembrane region" description="Helical" evidence="7">
    <location>
        <begin position="244"/>
        <end position="261"/>
    </location>
</feature>
<dbReference type="InterPro" id="IPR036259">
    <property type="entry name" value="MFS_trans_sf"/>
</dbReference>
<dbReference type="GO" id="GO:0022857">
    <property type="term" value="F:transmembrane transporter activity"/>
    <property type="evidence" value="ECO:0007669"/>
    <property type="project" value="InterPro"/>
</dbReference>
<dbReference type="GO" id="GO:0005886">
    <property type="term" value="C:plasma membrane"/>
    <property type="evidence" value="ECO:0007669"/>
    <property type="project" value="UniProtKB-SubCell"/>
</dbReference>
<dbReference type="Gene3D" id="1.20.1250.20">
    <property type="entry name" value="MFS general substrate transporter like domains"/>
    <property type="match status" value="1"/>
</dbReference>
<keyword evidence="5 7" id="KW-1133">Transmembrane helix</keyword>
<evidence type="ECO:0000313" key="9">
    <source>
        <dbReference type="EMBL" id="GLW91224.1"/>
    </source>
</evidence>